<dbReference type="EMBL" id="ACEC01000026">
    <property type="protein sequence ID" value="EEG31636.1"/>
    <property type="molecule type" value="Genomic_DNA"/>
</dbReference>
<dbReference type="eggNOG" id="COG0592">
    <property type="taxonomic scope" value="Bacteria"/>
</dbReference>
<reference evidence="14 15" key="1">
    <citation type="submission" date="2009-01" db="EMBL/GenBank/DDBJ databases">
        <authorList>
            <person name="Fulton L."/>
            <person name="Clifton S."/>
            <person name="Fulton B."/>
            <person name="Xu J."/>
            <person name="Minx P."/>
            <person name="Pepin K.H."/>
            <person name="Johnson M."/>
            <person name="Bhonagiri V."/>
            <person name="Nash W.E."/>
            <person name="Mardis E.R."/>
            <person name="Wilson R.K."/>
        </authorList>
    </citation>
    <scope>NUCLEOTIDE SEQUENCE [LARGE SCALE GENOMIC DNA]</scope>
    <source>
        <strain evidence="14 15">DSM 5476</strain>
    </source>
</reference>
<dbReference type="STRING" id="537013.CLOSTMETH_00671"/>
<comment type="subcellular location">
    <subcellularLocation>
        <location evidence="1 10">Cytoplasm</location>
    </subcellularLocation>
</comment>
<keyword evidence="4 10" id="KW-0963">Cytoplasm</keyword>
<dbReference type="GO" id="GO:0009360">
    <property type="term" value="C:DNA polymerase III complex"/>
    <property type="evidence" value="ECO:0007669"/>
    <property type="project" value="InterPro"/>
</dbReference>
<dbReference type="Pfam" id="PF00712">
    <property type="entry name" value="DNA_pol3_beta"/>
    <property type="match status" value="1"/>
</dbReference>
<dbReference type="PANTHER" id="PTHR30478:SF0">
    <property type="entry name" value="BETA SLIDING CLAMP"/>
    <property type="match status" value="1"/>
</dbReference>
<dbReference type="Proteomes" id="UP000003340">
    <property type="component" value="Unassembled WGS sequence"/>
</dbReference>
<dbReference type="GO" id="GO:0003677">
    <property type="term" value="F:DNA binding"/>
    <property type="evidence" value="ECO:0007669"/>
    <property type="project" value="UniProtKB-UniRule"/>
</dbReference>
<dbReference type="PANTHER" id="PTHR30478">
    <property type="entry name" value="DNA POLYMERASE III SUBUNIT BETA"/>
    <property type="match status" value="1"/>
</dbReference>
<keyword evidence="8 10" id="KW-0239">DNA-directed DNA polymerase</keyword>
<dbReference type="PIRSF" id="PIRSF000804">
    <property type="entry name" value="DNA_pol_III_b"/>
    <property type="match status" value="1"/>
</dbReference>
<dbReference type="AlphaFoldDB" id="C0EA16"/>
<evidence type="ECO:0000256" key="4">
    <source>
        <dbReference type="ARBA" id="ARBA00022490"/>
    </source>
</evidence>
<dbReference type="InterPro" id="IPR001001">
    <property type="entry name" value="DNA_polIII_beta"/>
</dbReference>
<evidence type="ECO:0000256" key="9">
    <source>
        <dbReference type="ARBA" id="ARBA00023125"/>
    </source>
</evidence>
<evidence type="ECO:0000256" key="10">
    <source>
        <dbReference type="PIRNR" id="PIRNR000804"/>
    </source>
</evidence>
<dbReference type="SMART" id="SM00480">
    <property type="entry name" value="POL3Bc"/>
    <property type="match status" value="1"/>
</dbReference>
<evidence type="ECO:0000259" key="12">
    <source>
        <dbReference type="Pfam" id="PF02767"/>
    </source>
</evidence>
<dbReference type="GO" id="GO:0005737">
    <property type="term" value="C:cytoplasm"/>
    <property type="evidence" value="ECO:0007669"/>
    <property type="project" value="UniProtKB-SubCell"/>
</dbReference>
<dbReference type="HOGENOM" id="CLU_038149_2_1_9"/>
<proteinExistence type="inferred from homology"/>
<dbReference type="GO" id="GO:0008408">
    <property type="term" value="F:3'-5' exonuclease activity"/>
    <property type="evidence" value="ECO:0007669"/>
    <property type="project" value="InterPro"/>
</dbReference>
<sequence length="340" mass="37814">MEGILLECENNNLKLTGYDLDLGITKTIQVETVEPGAIVLNARLFSDILRKMPDEQITITSDQKLLTRIEGIDTEFNILGMSRDEYPDMPAVDDSQGFTAPDYLLKNMINQTLFAISVNDQTPVLTGSLFDLNSGKMSVVSVDGYRVALRKENIASDTDVSFVVPGKTLAEITKLLSDQEEAMTRVSVGSRHIIFEINGYTVISRLLEGEYLDYKSAIPEGHTTRIVADTRTVVQSIERTSIIINDRNKSPVKLVTEGSTINLTCESTIGKVSDRFEATVEGDPIRIAFNNKYMIDALKHTECDQIYIDINGPLSPIKIIPTEGDDFLFLVLPVRLKNEN</sequence>
<evidence type="ECO:0000256" key="2">
    <source>
        <dbReference type="ARBA" id="ARBA00010752"/>
    </source>
</evidence>
<dbReference type="InterPro" id="IPR022637">
    <property type="entry name" value="DNA_polIII_beta_cen"/>
</dbReference>
<evidence type="ECO:0000313" key="14">
    <source>
        <dbReference type="EMBL" id="EEG31636.1"/>
    </source>
</evidence>
<feature type="domain" description="DNA polymerase III beta sliding clamp C-terminal" evidence="13">
    <location>
        <begin position="215"/>
        <end position="335"/>
    </location>
</feature>
<dbReference type="Gene3D" id="3.10.150.10">
    <property type="entry name" value="DNA Polymerase III, subunit A, domain 2"/>
    <property type="match status" value="1"/>
</dbReference>
<evidence type="ECO:0000256" key="7">
    <source>
        <dbReference type="ARBA" id="ARBA00022705"/>
    </source>
</evidence>
<keyword evidence="9" id="KW-0238">DNA-binding</keyword>
<organism evidence="14 15">
    <name type="scientific">[Clostridium] methylpentosum DSM 5476</name>
    <dbReference type="NCBI Taxonomy" id="537013"/>
    <lineage>
        <taxon>Bacteria</taxon>
        <taxon>Bacillati</taxon>
        <taxon>Bacillota</taxon>
        <taxon>Clostridia</taxon>
        <taxon>Eubacteriales</taxon>
        <taxon>Oscillospiraceae</taxon>
        <taxon>Oscillospiraceae incertae sedis</taxon>
    </lineage>
</organism>
<accession>C0EA16</accession>
<evidence type="ECO:0000256" key="6">
    <source>
        <dbReference type="ARBA" id="ARBA00022695"/>
    </source>
</evidence>
<gene>
    <name evidence="14" type="primary">dnaN</name>
    <name evidence="14" type="ORF">CLOSTMETH_00671</name>
</gene>
<dbReference type="CDD" id="cd00140">
    <property type="entry name" value="beta_clamp"/>
    <property type="match status" value="1"/>
</dbReference>
<dbReference type="SUPFAM" id="SSF55979">
    <property type="entry name" value="DNA clamp"/>
    <property type="match status" value="3"/>
</dbReference>
<dbReference type="InterPro" id="IPR022634">
    <property type="entry name" value="DNA_polIII_beta_N"/>
</dbReference>
<comment type="similarity">
    <text evidence="2 10">Belongs to the beta sliding clamp family.</text>
</comment>
<dbReference type="InterPro" id="IPR022635">
    <property type="entry name" value="DNA_polIII_beta_C"/>
</dbReference>
<evidence type="ECO:0000256" key="3">
    <source>
        <dbReference type="ARBA" id="ARBA00021035"/>
    </source>
</evidence>
<reference evidence="14 15" key="2">
    <citation type="submission" date="2009-02" db="EMBL/GenBank/DDBJ databases">
        <title>Draft genome sequence of Clostridium methylpentosum (DSM 5476).</title>
        <authorList>
            <person name="Sudarsanam P."/>
            <person name="Ley R."/>
            <person name="Guruge J."/>
            <person name="Turnbaugh P.J."/>
            <person name="Mahowald M."/>
            <person name="Liep D."/>
            <person name="Gordon J."/>
        </authorList>
    </citation>
    <scope>NUCLEOTIDE SEQUENCE [LARGE SCALE GENOMIC DNA]</scope>
    <source>
        <strain evidence="14 15">DSM 5476</strain>
    </source>
</reference>
<dbReference type="Pfam" id="PF02767">
    <property type="entry name" value="DNA_pol3_beta_2"/>
    <property type="match status" value="1"/>
</dbReference>
<evidence type="ECO:0000259" key="13">
    <source>
        <dbReference type="Pfam" id="PF02768"/>
    </source>
</evidence>
<evidence type="ECO:0000259" key="11">
    <source>
        <dbReference type="Pfam" id="PF00712"/>
    </source>
</evidence>
<comment type="caution">
    <text evidence="14">The sequence shown here is derived from an EMBL/GenBank/DDBJ whole genome shotgun (WGS) entry which is preliminary data.</text>
</comment>
<evidence type="ECO:0000256" key="1">
    <source>
        <dbReference type="ARBA" id="ARBA00004496"/>
    </source>
</evidence>
<dbReference type="NCBIfam" id="TIGR00663">
    <property type="entry name" value="dnan"/>
    <property type="match status" value="1"/>
</dbReference>
<protein>
    <recommendedName>
        <fullName evidence="3 10">Beta sliding clamp</fullName>
    </recommendedName>
</protein>
<evidence type="ECO:0000256" key="5">
    <source>
        <dbReference type="ARBA" id="ARBA00022679"/>
    </source>
</evidence>
<feature type="domain" description="DNA polymerase III beta sliding clamp N-terminal" evidence="11">
    <location>
        <begin position="2"/>
        <end position="90"/>
    </location>
</feature>
<dbReference type="Pfam" id="PF02768">
    <property type="entry name" value="DNA_pol3_beta_3"/>
    <property type="match status" value="1"/>
</dbReference>
<keyword evidence="7 10" id="KW-0235">DNA replication</keyword>
<comment type="subunit">
    <text evidence="10">Forms a ring-shaped head-to-tail homodimer around DNA.</text>
</comment>
<comment type="function">
    <text evidence="10">Confers DNA tethering and processivity to DNA polymerases and other proteins. Acts as a clamp, forming a ring around DNA (a reaction catalyzed by the clamp-loading complex) which diffuses in an ATP-independent manner freely and bidirectionally along dsDNA. Initially characterized for its ability to contact the catalytic subunit of DNA polymerase III (Pol III), a complex, multichain enzyme responsible for most of the replicative synthesis in bacteria; Pol III exhibits 3'-5' exonuclease proofreading activity. The beta chain is required for initiation of replication as well as for processivity of DNA replication.</text>
</comment>
<evidence type="ECO:0000313" key="15">
    <source>
        <dbReference type="Proteomes" id="UP000003340"/>
    </source>
</evidence>
<keyword evidence="5 10" id="KW-0808">Transferase</keyword>
<dbReference type="Gene3D" id="3.70.10.10">
    <property type="match status" value="1"/>
</dbReference>
<name>C0EA16_9FIRM</name>
<evidence type="ECO:0000256" key="8">
    <source>
        <dbReference type="ARBA" id="ARBA00022932"/>
    </source>
</evidence>
<keyword evidence="6 10" id="KW-0548">Nucleotidyltransferase</keyword>
<feature type="domain" description="DNA polymerase III beta sliding clamp central" evidence="12">
    <location>
        <begin position="104"/>
        <end position="211"/>
    </location>
</feature>
<dbReference type="GO" id="GO:0006271">
    <property type="term" value="P:DNA strand elongation involved in DNA replication"/>
    <property type="evidence" value="ECO:0007669"/>
    <property type="project" value="TreeGrafter"/>
</dbReference>
<dbReference type="GO" id="GO:0003887">
    <property type="term" value="F:DNA-directed DNA polymerase activity"/>
    <property type="evidence" value="ECO:0007669"/>
    <property type="project" value="UniProtKB-UniRule"/>
</dbReference>
<keyword evidence="15" id="KW-1185">Reference proteome</keyword>
<dbReference type="InterPro" id="IPR046938">
    <property type="entry name" value="DNA_clamp_sf"/>
</dbReference>